<dbReference type="EMBL" id="FP929130">
    <property type="protein sequence ID" value="CBX96956.1"/>
    <property type="molecule type" value="Genomic_DNA"/>
</dbReference>
<name>E5A096_LEPMJ</name>
<evidence type="ECO:0000256" key="1">
    <source>
        <dbReference type="SAM" id="MobiDB-lite"/>
    </source>
</evidence>
<accession>E5A096</accession>
<dbReference type="InParanoid" id="E5A096"/>
<dbReference type="Proteomes" id="UP000002668">
    <property type="component" value="Genome"/>
</dbReference>
<sequence>MIYQIDTVHHLASTHPPTPDHPKTQKRLRTVPQHEPSPRTEVHSLNRQKKKQKKSQEIGKLETNSLAPQPADQNAGAGTGGPHGLSLPPSFSLPLSFLGWGWLPLLAAGQELGPPG</sequence>
<evidence type="ECO:0000313" key="2">
    <source>
        <dbReference type="EMBL" id="CBX96956.1"/>
    </source>
</evidence>
<dbReference type="HOGENOM" id="CLU_2097312_0_0_1"/>
<protein>
    <submittedName>
        <fullName evidence="2">Uncharacterized protein</fullName>
    </submittedName>
</protein>
<keyword evidence="3" id="KW-1185">Reference proteome</keyword>
<organism evidence="3">
    <name type="scientific">Leptosphaeria maculans (strain JN3 / isolate v23.1.3 / race Av1-4-5-6-7-8)</name>
    <name type="common">Blackleg fungus</name>
    <name type="synonym">Phoma lingam</name>
    <dbReference type="NCBI Taxonomy" id="985895"/>
    <lineage>
        <taxon>Eukaryota</taxon>
        <taxon>Fungi</taxon>
        <taxon>Dikarya</taxon>
        <taxon>Ascomycota</taxon>
        <taxon>Pezizomycotina</taxon>
        <taxon>Dothideomycetes</taxon>
        <taxon>Pleosporomycetidae</taxon>
        <taxon>Pleosporales</taxon>
        <taxon>Pleosporineae</taxon>
        <taxon>Leptosphaeriaceae</taxon>
        <taxon>Plenodomus</taxon>
        <taxon>Plenodomus lingam/Leptosphaeria maculans species complex</taxon>
    </lineage>
</organism>
<dbReference type="AlphaFoldDB" id="E5A096"/>
<gene>
    <name evidence="2" type="ORF">LEMA_P100870.1</name>
</gene>
<dbReference type="GeneID" id="13283694"/>
<dbReference type="VEuPathDB" id="FungiDB:LEMA_P100870.1"/>
<evidence type="ECO:0000313" key="3">
    <source>
        <dbReference type="Proteomes" id="UP000002668"/>
    </source>
</evidence>
<dbReference type="RefSeq" id="XP_003840435.1">
    <property type="nucleotide sequence ID" value="XM_003840387.1"/>
</dbReference>
<feature type="region of interest" description="Disordered" evidence="1">
    <location>
        <begin position="1"/>
        <end position="88"/>
    </location>
</feature>
<reference evidence="3" key="1">
    <citation type="journal article" date="2011" name="Nat. Commun.">
        <title>Effector diversification within compartments of the Leptosphaeria maculans genome affected by Repeat-Induced Point mutations.</title>
        <authorList>
            <person name="Rouxel T."/>
            <person name="Grandaubert J."/>
            <person name="Hane J.K."/>
            <person name="Hoede C."/>
            <person name="van de Wouw A.P."/>
            <person name="Couloux A."/>
            <person name="Dominguez V."/>
            <person name="Anthouard V."/>
            <person name="Bally P."/>
            <person name="Bourras S."/>
            <person name="Cozijnsen A.J."/>
            <person name="Ciuffetti L.M."/>
            <person name="Degrave A."/>
            <person name="Dilmaghani A."/>
            <person name="Duret L."/>
            <person name="Fudal I."/>
            <person name="Goodwin S.B."/>
            <person name="Gout L."/>
            <person name="Glaser N."/>
            <person name="Linglin J."/>
            <person name="Kema G.H.J."/>
            <person name="Lapalu N."/>
            <person name="Lawrence C.B."/>
            <person name="May K."/>
            <person name="Meyer M."/>
            <person name="Ollivier B."/>
            <person name="Poulain J."/>
            <person name="Schoch C.L."/>
            <person name="Simon A."/>
            <person name="Spatafora J.W."/>
            <person name="Stachowiak A."/>
            <person name="Turgeon B.G."/>
            <person name="Tyler B.M."/>
            <person name="Vincent D."/>
            <person name="Weissenbach J."/>
            <person name="Amselem J."/>
            <person name="Quesneville H."/>
            <person name="Oliver R.P."/>
            <person name="Wincker P."/>
            <person name="Balesdent M.-H."/>
            <person name="Howlett B.J."/>
        </authorList>
    </citation>
    <scope>NUCLEOTIDE SEQUENCE [LARGE SCALE GENOMIC DNA]</scope>
    <source>
        <strain evidence="3">JN3 / isolate v23.1.3 / race Av1-4-5-6-7-8</strain>
    </source>
</reference>
<proteinExistence type="predicted"/>